<proteinExistence type="predicted"/>
<dbReference type="Proteomes" id="UP001596137">
    <property type="component" value="Unassembled WGS sequence"/>
</dbReference>
<dbReference type="Gene3D" id="1.25.40.10">
    <property type="entry name" value="Tetratricopeptide repeat domain"/>
    <property type="match status" value="2"/>
</dbReference>
<organism evidence="1 2">
    <name type="scientific">Sphaerisporangium aureirubrum</name>
    <dbReference type="NCBI Taxonomy" id="1544736"/>
    <lineage>
        <taxon>Bacteria</taxon>
        <taxon>Bacillati</taxon>
        <taxon>Actinomycetota</taxon>
        <taxon>Actinomycetes</taxon>
        <taxon>Streptosporangiales</taxon>
        <taxon>Streptosporangiaceae</taxon>
        <taxon>Sphaerisporangium</taxon>
    </lineage>
</organism>
<dbReference type="InterPro" id="IPR011990">
    <property type="entry name" value="TPR-like_helical_dom_sf"/>
</dbReference>
<dbReference type="RefSeq" id="WP_380754682.1">
    <property type="nucleotide sequence ID" value="NZ_JBHSRF010000025.1"/>
</dbReference>
<name>A0ABW1NIP2_9ACTN</name>
<dbReference type="EMBL" id="JBHSRF010000025">
    <property type="protein sequence ID" value="MFC6083170.1"/>
    <property type="molecule type" value="Genomic_DNA"/>
</dbReference>
<accession>A0ABW1NIP2</accession>
<gene>
    <name evidence="1" type="ORF">ACFP1K_18500</name>
</gene>
<sequence length="657" mass="71463">MIQDESSHQITLMQALTARIGTAIQHGPQAVLEPEARREAEKLAELSGGRYSCDLAAAACLLNFHILRYRALPEDDDAWDHQQVTTWIAVIRRIDPRMLPPSFSILPELGDNVDEMALNAAAVEHADRYERTGDHESLQRAIALWRCGLDVIRCDRPGARIPMLSNLCGALATYADDHDDLDAADEAVIAGRQALRGLPEDSIDRAPVMAHLGVALQHRFTMRGHLADLDDSLFIGRASVSGKYATHPGRPTFLANLALTLRIGFQRTGRLAYLVESVSQYRRARSLETRPDSQATIDTNLIGSLLLLFEQTHQRRDIDEAVRIGREIVAGVPPEHPQLPGRLLNLSSALQTRATMGLTSLAEGFTDISEAVSVAREAVSHADERHPVWVLCQGNLAVVLQTRINFMSGLPVPHPDPREREADASEAAAALRAVLAASPEARPDRAGHLNNLGLVLRLRGRPEDLHEAVGHAGEAVALTAANHHNRTSHLSNWGSALEARFLGTGNRADLQEAFSAWKEASESTVGAPPARIAAAIKWGRRAAAQGDPDNAVAGYQAAVALLPVVAWRGLQRTAQEKLLGIWSGVACDAAAWALHNRRPDSAVQLLEQGHSVLWAQQLQTRTDPQKLAAVDPDLAARLDDIRRELDPSTIHGLTLPG</sequence>
<evidence type="ECO:0000313" key="2">
    <source>
        <dbReference type="Proteomes" id="UP001596137"/>
    </source>
</evidence>
<evidence type="ECO:0000313" key="1">
    <source>
        <dbReference type="EMBL" id="MFC6083170.1"/>
    </source>
</evidence>
<comment type="caution">
    <text evidence="1">The sequence shown here is derived from an EMBL/GenBank/DDBJ whole genome shotgun (WGS) entry which is preliminary data.</text>
</comment>
<keyword evidence="2" id="KW-1185">Reference proteome</keyword>
<evidence type="ECO:0008006" key="3">
    <source>
        <dbReference type="Google" id="ProtNLM"/>
    </source>
</evidence>
<protein>
    <recommendedName>
        <fullName evidence="3">Tetratricopeptide repeat protein</fullName>
    </recommendedName>
</protein>
<reference evidence="2" key="1">
    <citation type="journal article" date="2019" name="Int. J. Syst. Evol. Microbiol.">
        <title>The Global Catalogue of Microorganisms (GCM) 10K type strain sequencing project: providing services to taxonomists for standard genome sequencing and annotation.</title>
        <authorList>
            <consortium name="The Broad Institute Genomics Platform"/>
            <consortium name="The Broad Institute Genome Sequencing Center for Infectious Disease"/>
            <person name="Wu L."/>
            <person name="Ma J."/>
        </authorList>
    </citation>
    <scope>NUCLEOTIDE SEQUENCE [LARGE SCALE GENOMIC DNA]</scope>
    <source>
        <strain evidence="2">JCM 30346</strain>
    </source>
</reference>